<dbReference type="InterPro" id="IPR002937">
    <property type="entry name" value="Amino_oxidase"/>
</dbReference>
<dbReference type="InterPro" id="IPR036188">
    <property type="entry name" value="FAD/NAD-bd_sf"/>
</dbReference>
<organism evidence="2 3">
    <name type="scientific">Glutamicibacter soli</name>
    <dbReference type="NCBI Taxonomy" id="453836"/>
    <lineage>
        <taxon>Bacteria</taxon>
        <taxon>Bacillati</taxon>
        <taxon>Actinomycetota</taxon>
        <taxon>Actinomycetes</taxon>
        <taxon>Micrococcales</taxon>
        <taxon>Micrococcaceae</taxon>
        <taxon>Glutamicibacter</taxon>
    </lineage>
</organism>
<keyword evidence="3" id="KW-1185">Reference proteome</keyword>
<evidence type="ECO:0000259" key="1">
    <source>
        <dbReference type="Pfam" id="PF01593"/>
    </source>
</evidence>
<dbReference type="Pfam" id="PF01593">
    <property type="entry name" value="Amino_oxidase"/>
    <property type="match status" value="1"/>
</dbReference>
<gene>
    <name evidence="2" type="ORF">C1H84_08800</name>
</gene>
<dbReference type="EMBL" id="POAF01000003">
    <property type="protein sequence ID" value="RBM01920.1"/>
    <property type="molecule type" value="Genomic_DNA"/>
</dbReference>
<protein>
    <recommendedName>
        <fullName evidence="1">Amine oxidase domain-containing protein</fullName>
    </recommendedName>
</protein>
<dbReference type="Proteomes" id="UP000252167">
    <property type="component" value="Unassembled WGS sequence"/>
</dbReference>
<feature type="domain" description="Amine oxidase" evidence="1">
    <location>
        <begin position="12"/>
        <end position="391"/>
    </location>
</feature>
<sequence>MRVKLIVVGAGLAGLQAARVALEQGHDVTVLEAAETFGGRVATDIIDGFRCDRGFQLLNPSYPEARRTASLRSLDLHPFGKGVAVRGESSLEVLADPLHHPVRAAHLFGGSVGAPDLAAAWRWVRLAGNSSLTLRESIERSGFSAQFRKVVEKFFSGVVADSQLQVPAALARTLSWYFAIGRPALPAQGMAALAHQLAEPLRERIQLSAPVDSVAVDAAGQVQVRCESGRDLVADHVIIAAGPRHSARLSGQPEPPTNSLSTWWFATPHRPSELPFLHVDVREGAALAHAAVISNVAPSYAPAGWHLVEATAVGDHGLDDEAALDQASDLLGETRRDWRLLVRHDISDALPSLAPGQEPLDTKLPGITLAGDFAQPSIQGALASGRLAAGRAVRR</sequence>
<dbReference type="AlphaFoldDB" id="A0A365YI20"/>
<dbReference type="GO" id="GO:0016491">
    <property type="term" value="F:oxidoreductase activity"/>
    <property type="evidence" value="ECO:0007669"/>
    <property type="project" value="InterPro"/>
</dbReference>
<proteinExistence type="predicted"/>
<evidence type="ECO:0000313" key="3">
    <source>
        <dbReference type="Proteomes" id="UP000252167"/>
    </source>
</evidence>
<reference evidence="2 3" key="1">
    <citation type="submission" date="2018-01" db="EMBL/GenBank/DDBJ databases">
        <title>Glutamicibacter soli strain NHPC-3 Whole genome sequence and assembly.</title>
        <authorList>
            <person name="Choudhury P."/>
            <person name="Gupta D."/>
            <person name="Sengupta K."/>
            <person name="Jawed A."/>
            <person name="Sultana N."/>
            <person name="Saha P."/>
        </authorList>
    </citation>
    <scope>NUCLEOTIDE SEQUENCE [LARGE SCALE GENOMIC DNA]</scope>
    <source>
        <strain evidence="2 3">NHPC-3</strain>
    </source>
</reference>
<dbReference type="PANTHER" id="PTHR42841">
    <property type="entry name" value="AMINE OXIDASE"/>
    <property type="match status" value="1"/>
</dbReference>
<dbReference type="SUPFAM" id="SSF51905">
    <property type="entry name" value="FAD/NAD(P)-binding domain"/>
    <property type="match status" value="1"/>
</dbReference>
<name>A0A365YI20_9MICC</name>
<dbReference type="Gene3D" id="3.50.50.60">
    <property type="entry name" value="FAD/NAD(P)-binding domain"/>
    <property type="match status" value="1"/>
</dbReference>
<accession>A0A365YI20</accession>
<evidence type="ECO:0000313" key="2">
    <source>
        <dbReference type="EMBL" id="RBM01920.1"/>
    </source>
</evidence>
<comment type="caution">
    <text evidence="2">The sequence shown here is derived from an EMBL/GenBank/DDBJ whole genome shotgun (WGS) entry which is preliminary data.</text>
</comment>